<evidence type="ECO:0008006" key="4">
    <source>
        <dbReference type="Google" id="ProtNLM"/>
    </source>
</evidence>
<evidence type="ECO:0000313" key="3">
    <source>
        <dbReference type="Proteomes" id="UP001382904"/>
    </source>
</evidence>
<dbReference type="Proteomes" id="UP001382904">
    <property type="component" value="Unassembled WGS sequence"/>
</dbReference>
<proteinExistence type="predicted"/>
<keyword evidence="3" id="KW-1185">Reference proteome</keyword>
<evidence type="ECO:0000256" key="1">
    <source>
        <dbReference type="SAM" id="MobiDB-lite"/>
    </source>
</evidence>
<name>A0ABU8U5P2_9ACTN</name>
<evidence type="ECO:0000313" key="2">
    <source>
        <dbReference type="EMBL" id="MEJ8643195.1"/>
    </source>
</evidence>
<feature type="region of interest" description="Disordered" evidence="1">
    <location>
        <begin position="1"/>
        <end position="33"/>
    </location>
</feature>
<feature type="region of interest" description="Disordered" evidence="1">
    <location>
        <begin position="121"/>
        <end position="151"/>
    </location>
</feature>
<organism evidence="2 3">
    <name type="scientific">Streptomyces caledonius</name>
    <dbReference type="NCBI Taxonomy" id="3134107"/>
    <lineage>
        <taxon>Bacteria</taxon>
        <taxon>Bacillati</taxon>
        <taxon>Actinomycetota</taxon>
        <taxon>Actinomycetes</taxon>
        <taxon>Kitasatosporales</taxon>
        <taxon>Streptomycetaceae</taxon>
        <taxon>Streptomyces</taxon>
    </lineage>
</organism>
<comment type="caution">
    <text evidence="2">The sequence shown here is derived from an EMBL/GenBank/DDBJ whole genome shotgun (WGS) entry which is preliminary data.</text>
</comment>
<sequence>MAADGWGADARSTGTGQTDRGCLPGDVEPPRDDAQTLAERLGISEEAVREAWDRLSGLSLVQYPADGPTGSAAPPRAVSPEVGLEYLLAQRQAEFALESQRIAGARAVARQLISEYEDLRPVGRRSAWSTSPTSTRSGPASRCSPRTSGPR</sequence>
<gene>
    <name evidence="2" type="ORF">WKI68_20970</name>
</gene>
<dbReference type="EMBL" id="JBBKAM010000002">
    <property type="protein sequence ID" value="MEJ8643195.1"/>
    <property type="molecule type" value="Genomic_DNA"/>
</dbReference>
<protein>
    <recommendedName>
        <fullName evidence="4">HTH gntR-type domain-containing protein</fullName>
    </recommendedName>
</protein>
<accession>A0ABU8U5P2</accession>
<reference evidence="2 3" key="1">
    <citation type="submission" date="2024-03" db="EMBL/GenBank/DDBJ databases">
        <title>Novel Streptomyces species of biotechnological and ecological value are a feature of Machair soil.</title>
        <authorList>
            <person name="Prole J.R."/>
            <person name="Goodfellow M."/>
            <person name="Allenby N."/>
            <person name="Ward A.C."/>
        </authorList>
    </citation>
    <scope>NUCLEOTIDE SEQUENCE [LARGE SCALE GENOMIC DNA]</scope>
    <source>
        <strain evidence="2 3">MS1.HAVA.3</strain>
    </source>
</reference>
<feature type="compositionally biased region" description="Polar residues" evidence="1">
    <location>
        <begin position="127"/>
        <end position="151"/>
    </location>
</feature>